<sequence length="136" mass="15872">MKFRFIFFLFQRAKICEKRNFSTTHFLVRFLASTQTPDLNEITEESTKSTGGPWKVVLWDDNEHTYEYVIEMLVEICMMTVEKAFLHAVQVDKEKRTVVFSGELEHAEHVQERILNYGADPRMSNSKGSMSATLEK</sequence>
<reference evidence="2 3" key="1">
    <citation type="submission" date="2013-01" db="EMBL/GenBank/DDBJ databases">
        <authorList>
            <person name="Harkins D.M."/>
            <person name="Durkin A.S."/>
            <person name="Brinkac L.M."/>
            <person name="Haft D.H."/>
            <person name="Selengut J.D."/>
            <person name="Sanka R."/>
            <person name="DePew J."/>
            <person name="Purushe J."/>
            <person name="Whelen A.C."/>
            <person name="Vinetz J.M."/>
            <person name="Sutton G.G."/>
            <person name="Nierman W.C."/>
            <person name="Fouts D.E."/>
        </authorList>
    </citation>
    <scope>NUCLEOTIDE SEQUENCE [LARGE SCALE GENOMIC DNA]</scope>
    <source>
        <strain evidence="2 3">2001034031</strain>
    </source>
</reference>
<evidence type="ECO:0000313" key="2">
    <source>
        <dbReference type="EMBL" id="EMO89161.1"/>
    </source>
</evidence>
<name>M6YBC1_9LEPT</name>
<dbReference type="PANTHER" id="PTHR33473">
    <property type="entry name" value="ATP-DEPENDENT CLP PROTEASE ADAPTER PROTEIN CLPS1, CHLOROPLASTIC"/>
    <property type="match status" value="1"/>
</dbReference>
<keyword evidence="2" id="KW-0378">Hydrolase</keyword>
<dbReference type="EMBL" id="AKXB02000107">
    <property type="protein sequence ID" value="EMO89161.1"/>
    <property type="molecule type" value="Genomic_DNA"/>
</dbReference>
<dbReference type="GO" id="GO:0006508">
    <property type="term" value="P:proteolysis"/>
    <property type="evidence" value="ECO:0007669"/>
    <property type="project" value="UniProtKB-KW"/>
</dbReference>
<gene>
    <name evidence="2" type="primary">clpS</name>
    <name evidence="2" type="ORF">LEP1GSC024_2376</name>
</gene>
<evidence type="ECO:0000259" key="1">
    <source>
        <dbReference type="Pfam" id="PF02617"/>
    </source>
</evidence>
<accession>M6YBC1</accession>
<dbReference type="PANTHER" id="PTHR33473:SF17">
    <property type="entry name" value="ATP-DEPENDENT CLP PROTEASE ADAPTER PROTEIN CLPS1, CHLOROPLASTIC"/>
    <property type="match status" value="1"/>
</dbReference>
<feature type="domain" description="Adaptor protein ClpS core" evidence="1">
    <location>
        <begin position="53"/>
        <end position="116"/>
    </location>
</feature>
<organism evidence="2 3">
    <name type="scientific">Leptospira noguchii str. 2001034031</name>
    <dbReference type="NCBI Taxonomy" id="1193053"/>
    <lineage>
        <taxon>Bacteria</taxon>
        <taxon>Pseudomonadati</taxon>
        <taxon>Spirochaetota</taxon>
        <taxon>Spirochaetia</taxon>
        <taxon>Leptospirales</taxon>
        <taxon>Leptospiraceae</taxon>
        <taxon>Leptospira</taxon>
    </lineage>
</organism>
<comment type="caution">
    <text evidence="2">The sequence shown here is derived from an EMBL/GenBank/DDBJ whole genome shotgun (WGS) entry which is preliminary data.</text>
</comment>
<dbReference type="InterPro" id="IPR022935">
    <property type="entry name" value="ClpS"/>
</dbReference>
<dbReference type="InterPro" id="IPR014719">
    <property type="entry name" value="Ribosomal_bL12_C/ClpS-like"/>
</dbReference>
<dbReference type="InterPro" id="IPR003769">
    <property type="entry name" value="ClpS_core"/>
</dbReference>
<dbReference type="GO" id="GO:0008233">
    <property type="term" value="F:peptidase activity"/>
    <property type="evidence" value="ECO:0007669"/>
    <property type="project" value="UniProtKB-KW"/>
</dbReference>
<dbReference type="GO" id="GO:0030163">
    <property type="term" value="P:protein catabolic process"/>
    <property type="evidence" value="ECO:0007669"/>
    <property type="project" value="InterPro"/>
</dbReference>
<protein>
    <submittedName>
        <fullName evidence="2">ATP-dependent Clp protease adaptor protein ClpS</fullName>
    </submittedName>
</protein>
<dbReference type="Pfam" id="PF02617">
    <property type="entry name" value="ClpS"/>
    <property type="match status" value="1"/>
</dbReference>
<evidence type="ECO:0000313" key="3">
    <source>
        <dbReference type="Proteomes" id="UP000012138"/>
    </source>
</evidence>
<proteinExistence type="predicted"/>
<dbReference type="SUPFAM" id="SSF54736">
    <property type="entry name" value="ClpS-like"/>
    <property type="match status" value="1"/>
</dbReference>
<dbReference type="AlphaFoldDB" id="M6YBC1"/>
<dbReference type="Gene3D" id="3.30.1390.10">
    <property type="match status" value="1"/>
</dbReference>
<keyword evidence="2" id="KW-0645">Protease</keyword>
<dbReference type="Proteomes" id="UP000012138">
    <property type="component" value="Unassembled WGS sequence"/>
</dbReference>